<dbReference type="PRINTS" id="PR01950">
    <property type="entry name" value="LANCSUPER"/>
</dbReference>
<dbReference type="Gene3D" id="1.50.10.10">
    <property type="match status" value="2"/>
</dbReference>
<dbReference type="SMART" id="SM01260">
    <property type="entry name" value="LANC_like"/>
    <property type="match status" value="1"/>
</dbReference>
<feature type="region of interest" description="Disordered" evidence="1">
    <location>
        <begin position="275"/>
        <end position="295"/>
    </location>
</feature>
<proteinExistence type="predicted"/>
<reference evidence="3" key="1">
    <citation type="journal article" date="2019" name="Int. J. Syst. Evol. Microbiol.">
        <title>The Global Catalogue of Microorganisms (GCM) 10K type strain sequencing project: providing services to taxonomists for standard genome sequencing and annotation.</title>
        <authorList>
            <consortium name="The Broad Institute Genomics Platform"/>
            <consortium name="The Broad Institute Genome Sequencing Center for Infectious Disease"/>
            <person name="Wu L."/>
            <person name="Ma J."/>
        </authorList>
    </citation>
    <scope>NUCLEOTIDE SEQUENCE [LARGE SCALE GENOMIC DNA]</scope>
    <source>
        <strain evidence="3">CGMCC 4.7198</strain>
    </source>
</reference>
<evidence type="ECO:0000313" key="3">
    <source>
        <dbReference type="Proteomes" id="UP001596957"/>
    </source>
</evidence>
<dbReference type="InterPro" id="IPR007822">
    <property type="entry name" value="LANC-like"/>
</dbReference>
<keyword evidence="3" id="KW-1185">Reference proteome</keyword>
<sequence length="459" mass="49238">MEALAADALRWLLGAARDAEGGGLAWTTRPSDDEHNPMLYSGTAGVIPLLLEARRHFHDDRYGNAALRAARSLAAAVPHWDNSSLHFGLTGMAVALRAVADTLGDTAAGAAADRALDVVRSRFDGTRWGELFELMGGNAGIALGALAAGDTELALLAAAPYLRTAEETRTGVHWEIRNGREPRLHHISHGTLGIVYALTAVGRATGRADLVEMARAGAADVVARDEAGPEGFLVPHSDPQDRPELIERYSYGWCHGPAGDAQVFRLLRDVSGLGEVGHAPTPPGTHTRRTGQSPKYVQYEGLRPARREHAPNDAGTHPTSPRPLSGPEWAALADRCWHTVTHSGLPRRLRPGFWDNNGRCCGTAGVLALACDRLVELPAQDEGFAHVLVADLAARATADADGARWSNIEHRVTPSTLEPLTGWAMGNAGIARELLRFVRVSRGEDPAYAFTWPDHPPAR</sequence>
<evidence type="ECO:0000256" key="1">
    <source>
        <dbReference type="SAM" id="MobiDB-lite"/>
    </source>
</evidence>
<gene>
    <name evidence="2" type="ORF">ACFQZP_24115</name>
</gene>
<name>A0ABW2VN34_9ACTN</name>
<dbReference type="RefSeq" id="WP_381301371.1">
    <property type="nucleotide sequence ID" value="NZ_JBHTEC010000001.1"/>
</dbReference>
<protein>
    <submittedName>
        <fullName evidence="2">Lanthionine synthetase LanC family protein</fullName>
    </submittedName>
</protein>
<dbReference type="InterPro" id="IPR012341">
    <property type="entry name" value="6hp_glycosidase-like_sf"/>
</dbReference>
<organism evidence="2 3">
    <name type="scientific">Streptomyces lutosisoli</name>
    <dbReference type="NCBI Taxonomy" id="2665721"/>
    <lineage>
        <taxon>Bacteria</taxon>
        <taxon>Bacillati</taxon>
        <taxon>Actinomycetota</taxon>
        <taxon>Actinomycetes</taxon>
        <taxon>Kitasatosporales</taxon>
        <taxon>Streptomycetaceae</taxon>
        <taxon>Streptomyces</taxon>
    </lineage>
</organism>
<comment type="caution">
    <text evidence="2">The sequence shown here is derived from an EMBL/GenBank/DDBJ whole genome shotgun (WGS) entry which is preliminary data.</text>
</comment>
<evidence type="ECO:0000313" key="2">
    <source>
        <dbReference type="EMBL" id="MFD0284703.1"/>
    </source>
</evidence>
<dbReference type="SUPFAM" id="SSF158745">
    <property type="entry name" value="LanC-like"/>
    <property type="match status" value="1"/>
</dbReference>
<dbReference type="Proteomes" id="UP001596957">
    <property type="component" value="Unassembled WGS sequence"/>
</dbReference>
<dbReference type="Pfam" id="PF05147">
    <property type="entry name" value="LANC_like"/>
    <property type="match status" value="1"/>
</dbReference>
<feature type="region of interest" description="Disordered" evidence="1">
    <location>
        <begin position="306"/>
        <end position="325"/>
    </location>
</feature>
<dbReference type="EMBL" id="JBHTEC010000001">
    <property type="protein sequence ID" value="MFD0284703.1"/>
    <property type="molecule type" value="Genomic_DNA"/>
</dbReference>
<accession>A0ABW2VN34</accession>